<evidence type="ECO:0000256" key="4">
    <source>
        <dbReference type="RuleBase" id="RU000363"/>
    </source>
</evidence>
<name>A0A9Q1QH17_9CARY</name>
<evidence type="ECO:0000256" key="3">
    <source>
        <dbReference type="ARBA" id="ARBA00023002"/>
    </source>
</evidence>
<dbReference type="Proteomes" id="UP001153076">
    <property type="component" value="Unassembled WGS sequence"/>
</dbReference>
<keyword evidence="2 5" id="KW-0521">NADP</keyword>
<dbReference type="FunFam" id="3.40.50.720:FF:000312">
    <property type="entry name" value="(+)-neomenthol dehydrogenase"/>
    <property type="match status" value="1"/>
</dbReference>
<evidence type="ECO:0000256" key="5">
    <source>
        <dbReference type="RuleBase" id="RU369024"/>
    </source>
</evidence>
<keyword evidence="3 5" id="KW-0560">Oxidoreductase</keyword>
<proteinExistence type="inferred from homology"/>
<dbReference type="InterPro" id="IPR002347">
    <property type="entry name" value="SDR_fam"/>
</dbReference>
<dbReference type="EC" id="1.1.1.-" evidence="5"/>
<dbReference type="InterPro" id="IPR036291">
    <property type="entry name" value="NAD(P)-bd_dom_sf"/>
</dbReference>
<dbReference type="PANTHER" id="PTHR43490:SF98">
    <property type="entry name" value="OS02G0640600 PROTEIN"/>
    <property type="match status" value="1"/>
</dbReference>
<comment type="caution">
    <text evidence="6">The sequence shown here is derived from an EMBL/GenBank/DDBJ whole genome shotgun (WGS) entry which is preliminary data.</text>
</comment>
<dbReference type="PRINTS" id="PR00081">
    <property type="entry name" value="GDHRDH"/>
</dbReference>
<protein>
    <recommendedName>
        <fullName evidence="5">Short-chain dehydrogenase/reductase</fullName>
        <ecNumber evidence="5">1.1.1.-</ecNumber>
    </recommendedName>
</protein>
<organism evidence="6 7">
    <name type="scientific">Carnegiea gigantea</name>
    <dbReference type="NCBI Taxonomy" id="171969"/>
    <lineage>
        <taxon>Eukaryota</taxon>
        <taxon>Viridiplantae</taxon>
        <taxon>Streptophyta</taxon>
        <taxon>Embryophyta</taxon>
        <taxon>Tracheophyta</taxon>
        <taxon>Spermatophyta</taxon>
        <taxon>Magnoliopsida</taxon>
        <taxon>eudicotyledons</taxon>
        <taxon>Gunneridae</taxon>
        <taxon>Pentapetalae</taxon>
        <taxon>Caryophyllales</taxon>
        <taxon>Cactineae</taxon>
        <taxon>Cactaceae</taxon>
        <taxon>Cactoideae</taxon>
        <taxon>Echinocereeae</taxon>
        <taxon>Carnegiea</taxon>
    </lineage>
</organism>
<sequence>MGVSSMDVLPVKFCCGDMVVVAHEGDFIIINERYAVVTGANKGIGLEVSRQLASQGVVVILTARNESRGRKALVNLRKLGIPSDNLEFHQLDVTDPSSIASLADFINAKFGKLDILVSNAGILGATADFDAVKAAGFDTPEACEMITLSYELAEECIKTNYYGAKATSETLLPLLQLSDSPRIVIVSSSVGQLKNIPSERVRGILGNAESLTEEKIDEVLKEFLKDFKEGSHKTKGWPTFLPPYFMSKAALNAYTRILAKKHPSIIINCLCPGYVRTDLNNNSGVLPVEDGGASCVRLALLPHGSPSGLFYLRNDVSSYESCF</sequence>
<dbReference type="SUPFAM" id="SSF51735">
    <property type="entry name" value="NAD(P)-binding Rossmann-fold domains"/>
    <property type="match status" value="1"/>
</dbReference>
<keyword evidence="7" id="KW-1185">Reference proteome</keyword>
<dbReference type="InterPro" id="IPR045313">
    <property type="entry name" value="CBR1-like"/>
</dbReference>
<reference evidence="6" key="1">
    <citation type="submission" date="2022-04" db="EMBL/GenBank/DDBJ databases">
        <title>Carnegiea gigantea Genome sequencing and assembly v2.</title>
        <authorList>
            <person name="Copetti D."/>
            <person name="Sanderson M.J."/>
            <person name="Burquez A."/>
            <person name="Wojciechowski M.F."/>
        </authorList>
    </citation>
    <scope>NUCLEOTIDE SEQUENCE</scope>
    <source>
        <strain evidence="6">SGP5-SGP5p</strain>
        <tissue evidence="6">Aerial part</tissue>
    </source>
</reference>
<accession>A0A9Q1QH17</accession>
<dbReference type="EMBL" id="JAKOGI010000163">
    <property type="protein sequence ID" value="KAJ8441539.1"/>
    <property type="molecule type" value="Genomic_DNA"/>
</dbReference>
<dbReference type="GO" id="GO:0016020">
    <property type="term" value="C:membrane"/>
    <property type="evidence" value="ECO:0007669"/>
    <property type="project" value="TreeGrafter"/>
</dbReference>
<dbReference type="Pfam" id="PF00106">
    <property type="entry name" value="adh_short"/>
    <property type="match status" value="1"/>
</dbReference>
<evidence type="ECO:0000313" key="7">
    <source>
        <dbReference type="Proteomes" id="UP001153076"/>
    </source>
</evidence>
<evidence type="ECO:0000256" key="2">
    <source>
        <dbReference type="ARBA" id="ARBA00022857"/>
    </source>
</evidence>
<evidence type="ECO:0000313" key="6">
    <source>
        <dbReference type="EMBL" id="KAJ8441539.1"/>
    </source>
</evidence>
<dbReference type="Gene3D" id="3.40.50.720">
    <property type="entry name" value="NAD(P)-binding Rossmann-like Domain"/>
    <property type="match status" value="1"/>
</dbReference>
<dbReference type="GO" id="GO:0016616">
    <property type="term" value="F:oxidoreductase activity, acting on the CH-OH group of donors, NAD or NADP as acceptor"/>
    <property type="evidence" value="ECO:0007669"/>
    <property type="project" value="InterPro"/>
</dbReference>
<gene>
    <name evidence="6" type="ORF">Cgig2_026340</name>
</gene>
<comment type="similarity">
    <text evidence="1 4">Belongs to the short-chain dehydrogenases/reductases (SDR) family.</text>
</comment>
<dbReference type="CDD" id="cd05324">
    <property type="entry name" value="carb_red_PTCR-like_SDR_c"/>
    <property type="match status" value="1"/>
</dbReference>
<dbReference type="PRINTS" id="PR00080">
    <property type="entry name" value="SDRFAMILY"/>
</dbReference>
<dbReference type="PANTHER" id="PTHR43490">
    <property type="entry name" value="(+)-NEOMENTHOL DEHYDROGENASE"/>
    <property type="match status" value="1"/>
</dbReference>
<evidence type="ECO:0000256" key="1">
    <source>
        <dbReference type="ARBA" id="ARBA00006484"/>
    </source>
</evidence>
<dbReference type="OrthoDB" id="1933717at2759"/>
<dbReference type="AlphaFoldDB" id="A0A9Q1QH17"/>